<dbReference type="Proteomes" id="UP000663823">
    <property type="component" value="Unassembled WGS sequence"/>
</dbReference>
<dbReference type="InterPro" id="IPR013083">
    <property type="entry name" value="Znf_RING/FYVE/PHD"/>
</dbReference>
<dbReference type="AlphaFoldDB" id="A0A814AQW9"/>
<keyword evidence="1 3" id="KW-0479">Metal-binding</keyword>
<name>A0A814AQW9_9BILA</name>
<dbReference type="EMBL" id="CAJNOT010000258">
    <property type="protein sequence ID" value="CAF0916024.1"/>
    <property type="molecule type" value="Genomic_DNA"/>
</dbReference>
<gene>
    <name evidence="7" type="ORF">JBS370_LOCUS7747</name>
    <name evidence="8" type="ORF">OTI717_LOCUS18935</name>
    <name evidence="5" type="ORF">RFH988_LOCUS7487</name>
    <name evidence="6" type="ORF">ZHD862_LOCUS8141</name>
</gene>
<dbReference type="EMBL" id="CAJNOO010000238">
    <property type="protein sequence ID" value="CAF0871317.1"/>
    <property type="molecule type" value="Genomic_DNA"/>
</dbReference>
<proteinExistence type="predicted"/>
<evidence type="ECO:0000313" key="9">
    <source>
        <dbReference type="Proteomes" id="UP000663864"/>
    </source>
</evidence>
<organism evidence="6 9">
    <name type="scientific">Rotaria sordida</name>
    <dbReference type="NCBI Taxonomy" id="392033"/>
    <lineage>
        <taxon>Eukaryota</taxon>
        <taxon>Metazoa</taxon>
        <taxon>Spiralia</taxon>
        <taxon>Gnathifera</taxon>
        <taxon>Rotifera</taxon>
        <taxon>Eurotatoria</taxon>
        <taxon>Bdelloidea</taxon>
        <taxon>Philodinida</taxon>
        <taxon>Philodinidae</taxon>
        <taxon>Rotaria</taxon>
    </lineage>
</organism>
<evidence type="ECO:0000313" key="7">
    <source>
        <dbReference type="EMBL" id="CAF3674122.1"/>
    </source>
</evidence>
<dbReference type="EMBL" id="CAJOBD010000470">
    <property type="protein sequence ID" value="CAF3674122.1"/>
    <property type="molecule type" value="Genomic_DNA"/>
</dbReference>
<protein>
    <recommendedName>
        <fullName evidence="4">RING-type domain-containing protein</fullName>
    </recommendedName>
</protein>
<evidence type="ECO:0000256" key="3">
    <source>
        <dbReference type="PROSITE-ProRule" id="PRU00175"/>
    </source>
</evidence>
<comment type="caution">
    <text evidence="6">The sequence shown here is derived from an EMBL/GenBank/DDBJ whole genome shotgun (WGS) entry which is preliminary data.</text>
</comment>
<evidence type="ECO:0000256" key="2">
    <source>
        <dbReference type="ARBA" id="ARBA00022833"/>
    </source>
</evidence>
<dbReference type="SUPFAM" id="SSF57850">
    <property type="entry name" value="RING/U-box"/>
    <property type="match status" value="1"/>
</dbReference>
<keyword evidence="1 3" id="KW-0863">Zinc-finger</keyword>
<dbReference type="PANTHER" id="PTHR46359">
    <property type="entry name" value="GEO07743P1"/>
    <property type="match status" value="1"/>
</dbReference>
<dbReference type="Proteomes" id="UP000663882">
    <property type="component" value="Unassembled WGS sequence"/>
</dbReference>
<dbReference type="CDD" id="cd16454">
    <property type="entry name" value="RING-H2_PA-TM-RING"/>
    <property type="match status" value="1"/>
</dbReference>
<evidence type="ECO:0000256" key="1">
    <source>
        <dbReference type="ARBA" id="ARBA00022771"/>
    </source>
</evidence>
<dbReference type="PROSITE" id="PS50089">
    <property type="entry name" value="ZF_RING_2"/>
    <property type="match status" value="1"/>
</dbReference>
<evidence type="ECO:0000313" key="6">
    <source>
        <dbReference type="EMBL" id="CAF0916024.1"/>
    </source>
</evidence>
<dbReference type="PANTHER" id="PTHR46359:SF2">
    <property type="entry name" value="GEO07743P1"/>
    <property type="match status" value="1"/>
</dbReference>
<evidence type="ECO:0000259" key="4">
    <source>
        <dbReference type="PROSITE" id="PS50089"/>
    </source>
</evidence>
<keyword evidence="2" id="KW-0862">Zinc</keyword>
<dbReference type="EMBL" id="CAJOAX010002692">
    <property type="protein sequence ID" value="CAF3812964.1"/>
    <property type="molecule type" value="Genomic_DNA"/>
</dbReference>
<dbReference type="Proteomes" id="UP000663864">
    <property type="component" value="Unassembled WGS sequence"/>
</dbReference>
<dbReference type="GO" id="GO:0008270">
    <property type="term" value="F:zinc ion binding"/>
    <property type="evidence" value="ECO:0007669"/>
    <property type="project" value="UniProtKB-KW"/>
</dbReference>
<sequence length="161" mass="17795">MGNCWRRTDDRASLLPMPSTRSASVIVSSSSSNSTSTPSDTFIPKLVTVNRSSGNSSSITTDINLIKEAQSRNLFEHLSLINYNEKLIKQTDCAICLIDFMPNEKVRQLPCDGAHIFHPTCIDGWLQKSLTCPQCSTNVDAALLLKFIPNSKNNNDDDDDD</sequence>
<dbReference type="Proteomes" id="UP000663836">
    <property type="component" value="Unassembled WGS sequence"/>
</dbReference>
<dbReference type="Gene3D" id="3.30.40.10">
    <property type="entry name" value="Zinc/RING finger domain, C3HC4 (zinc finger)"/>
    <property type="match status" value="1"/>
</dbReference>
<accession>A0A814AQW9</accession>
<dbReference type="Pfam" id="PF13639">
    <property type="entry name" value="zf-RING_2"/>
    <property type="match status" value="1"/>
</dbReference>
<feature type="domain" description="RING-type" evidence="4">
    <location>
        <begin position="93"/>
        <end position="136"/>
    </location>
</feature>
<evidence type="ECO:0000313" key="5">
    <source>
        <dbReference type="EMBL" id="CAF0871317.1"/>
    </source>
</evidence>
<dbReference type="InterPro" id="IPR052804">
    <property type="entry name" value="UEC_component"/>
</dbReference>
<evidence type="ECO:0000313" key="8">
    <source>
        <dbReference type="EMBL" id="CAF3812964.1"/>
    </source>
</evidence>
<dbReference type="InterPro" id="IPR001841">
    <property type="entry name" value="Znf_RING"/>
</dbReference>
<reference evidence="6" key="1">
    <citation type="submission" date="2021-02" db="EMBL/GenBank/DDBJ databases">
        <authorList>
            <person name="Nowell W R."/>
        </authorList>
    </citation>
    <scope>NUCLEOTIDE SEQUENCE</scope>
</reference>
<dbReference type="OrthoDB" id="9984778at2759"/>